<dbReference type="GO" id="GO:0007264">
    <property type="term" value="P:small GTPase-mediated signal transduction"/>
    <property type="evidence" value="ECO:0007669"/>
    <property type="project" value="InterPro"/>
</dbReference>
<reference evidence="3" key="2">
    <citation type="submission" date="2025-08" db="UniProtKB">
        <authorList>
            <consortium name="Ensembl"/>
        </authorList>
    </citation>
    <scope>IDENTIFICATION</scope>
</reference>
<name>A0A3P8UQB1_CYNSE</name>
<evidence type="ECO:0000256" key="2">
    <source>
        <dbReference type="ARBA" id="ARBA00022468"/>
    </source>
</evidence>
<dbReference type="InParanoid" id="A0A3P8UQB1"/>
<dbReference type="PANTHER" id="PTHR11787:SF8">
    <property type="entry name" value="RAB GDP DISSOCIATION INHIBITOR"/>
    <property type="match status" value="1"/>
</dbReference>
<keyword evidence="4" id="KW-1185">Reference proteome</keyword>
<dbReference type="Pfam" id="PF00996">
    <property type="entry name" value="GDI"/>
    <property type="match status" value="1"/>
</dbReference>
<comment type="similarity">
    <text evidence="1">Belongs to the Rab GDI family.</text>
</comment>
<dbReference type="PANTHER" id="PTHR11787">
    <property type="entry name" value="RAB GDP-DISSOCIATION INHIBITOR"/>
    <property type="match status" value="1"/>
</dbReference>
<dbReference type="OMA" id="TSMQEVC"/>
<evidence type="ECO:0000313" key="4">
    <source>
        <dbReference type="Proteomes" id="UP000265120"/>
    </source>
</evidence>
<dbReference type="FunFam" id="1.10.405.10:FF:000001">
    <property type="entry name" value="Rab GDP dissociation inhibitor"/>
    <property type="match status" value="1"/>
</dbReference>
<dbReference type="GO" id="GO:0005096">
    <property type="term" value="F:GTPase activator activity"/>
    <property type="evidence" value="ECO:0007669"/>
    <property type="project" value="UniProtKB-KW"/>
</dbReference>
<dbReference type="GO" id="GO:0016192">
    <property type="term" value="P:vesicle-mediated transport"/>
    <property type="evidence" value="ECO:0007669"/>
    <property type="project" value="TreeGrafter"/>
</dbReference>
<sequence length="237" mass="26866">MQEYDVIVLGTGLKECILSGLMSLSGKKVLHIDKNPYYGGESACISPLEEILLHTEVTRYLDFKVIEGSFVYKAGKMHKVPAAEEEVQATDLMGMFDKRRFRKLLVFAQNFDERNPRTYQDVDPIKTTARDLFCRFDLGLDVMELIGHSIALHGSDSYLDQPCVETIRRVRLYSESLSRHNSSPYLYPVYGLGELPQGFARLYSHNILKNSCRVSAQSSLSSILFDLHAVWCLLAMA</sequence>
<evidence type="ECO:0000256" key="1">
    <source>
        <dbReference type="ARBA" id="ARBA00005593"/>
    </source>
</evidence>
<dbReference type="PRINTS" id="PR00891">
    <property type="entry name" value="RABGDIREP"/>
</dbReference>
<protein>
    <submittedName>
        <fullName evidence="3">Zgc:112334</fullName>
    </submittedName>
</protein>
<dbReference type="AlphaFoldDB" id="A0A3P8UQB1"/>
<dbReference type="Ensembl" id="ENSCSET00000002930.1">
    <property type="protein sequence ID" value="ENSCSEP00000002886.1"/>
    <property type="gene ID" value="ENSCSEG00000001901.1"/>
</dbReference>
<dbReference type="Gene3D" id="1.10.405.10">
    <property type="entry name" value="Guanine Nucleotide Dissociation Inhibitor, domain 1"/>
    <property type="match status" value="1"/>
</dbReference>
<dbReference type="SUPFAM" id="SSF51905">
    <property type="entry name" value="FAD/NAD(P)-binding domain"/>
    <property type="match status" value="1"/>
</dbReference>
<dbReference type="Proteomes" id="UP000265120">
    <property type="component" value="Chromosome 11"/>
</dbReference>
<dbReference type="Gene3D" id="3.30.519.10">
    <property type="entry name" value="Guanine Nucleotide Dissociation Inhibitor, domain 2"/>
    <property type="match status" value="1"/>
</dbReference>
<evidence type="ECO:0000313" key="3">
    <source>
        <dbReference type="Ensembl" id="ENSCSEP00000002886.1"/>
    </source>
</evidence>
<proteinExistence type="inferred from homology"/>
<reference evidence="3 4" key="1">
    <citation type="journal article" date="2014" name="Nat. Genet.">
        <title>Whole-genome sequence of a flatfish provides insights into ZW sex chromosome evolution and adaptation to a benthic lifestyle.</title>
        <authorList>
            <person name="Chen S."/>
            <person name="Zhang G."/>
            <person name="Shao C."/>
            <person name="Huang Q."/>
            <person name="Liu G."/>
            <person name="Zhang P."/>
            <person name="Song W."/>
            <person name="An N."/>
            <person name="Chalopin D."/>
            <person name="Volff J.N."/>
            <person name="Hong Y."/>
            <person name="Li Q."/>
            <person name="Sha Z."/>
            <person name="Zhou H."/>
            <person name="Xie M."/>
            <person name="Yu Q."/>
            <person name="Liu Y."/>
            <person name="Xiang H."/>
            <person name="Wang N."/>
            <person name="Wu K."/>
            <person name="Yang C."/>
            <person name="Zhou Q."/>
            <person name="Liao X."/>
            <person name="Yang L."/>
            <person name="Hu Q."/>
            <person name="Zhang J."/>
            <person name="Meng L."/>
            <person name="Jin L."/>
            <person name="Tian Y."/>
            <person name="Lian J."/>
            <person name="Yang J."/>
            <person name="Miao G."/>
            <person name="Liu S."/>
            <person name="Liang Z."/>
            <person name="Yan F."/>
            <person name="Li Y."/>
            <person name="Sun B."/>
            <person name="Zhang H."/>
            <person name="Zhang J."/>
            <person name="Zhu Y."/>
            <person name="Du M."/>
            <person name="Zhao Y."/>
            <person name="Schartl M."/>
            <person name="Tang Q."/>
            <person name="Wang J."/>
        </authorList>
    </citation>
    <scope>NUCLEOTIDE SEQUENCE</scope>
</reference>
<keyword evidence="2" id="KW-0343">GTPase activation</keyword>
<accession>A0A3P8UQB1</accession>
<dbReference type="InterPro" id="IPR036188">
    <property type="entry name" value="FAD/NAD-bd_sf"/>
</dbReference>
<dbReference type="GO" id="GO:0005093">
    <property type="term" value="F:Rab GDP-dissociation inhibitor activity"/>
    <property type="evidence" value="ECO:0007669"/>
    <property type="project" value="TreeGrafter"/>
</dbReference>
<dbReference type="GO" id="GO:0005737">
    <property type="term" value="C:cytoplasm"/>
    <property type="evidence" value="ECO:0007669"/>
    <property type="project" value="TreeGrafter"/>
</dbReference>
<dbReference type="GeneTree" id="ENSGT00950000182994"/>
<dbReference type="STRING" id="244447.ENSCSEP00000002886"/>
<reference evidence="3" key="3">
    <citation type="submission" date="2025-09" db="UniProtKB">
        <authorList>
            <consortium name="Ensembl"/>
        </authorList>
    </citation>
    <scope>IDENTIFICATION</scope>
</reference>
<dbReference type="InterPro" id="IPR018203">
    <property type="entry name" value="GDP_dissociation_inhibitor"/>
</dbReference>
<organism evidence="3 4">
    <name type="scientific">Cynoglossus semilaevis</name>
    <name type="common">Tongue sole</name>
    <dbReference type="NCBI Taxonomy" id="244447"/>
    <lineage>
        <taxon>Eukaryota</taxon>
        <taxon>Metazoa</taxon>
        <taxon>Chordata</taxon>
        <taxon>Craniata</taxon>
        <taxon>Vertebrata</taxon>
        <taxon>Euteleostomi</taxon>
        <taxon>Actinopterygii</taxon>
        <taxon>Neopterygii</taxon>
        <taxon>Teleostei</taxon>
        <taxon>Neoteleostei</taxon>
        <taxon>Acanthomorphata</taxon>
        <taxon>Carangaria</taxon>
        <taxon>Pleuronectiformes</taxon>
        <taxon>Pleuronectoidei</taxon>
        <taxon>Cynoglossidae</taxon>
        <taxon>Cynoglossinae</taxon>
        <taxon>Cynoglossus</taxon>
    </lineage>
</organism>
<dbReference type="Gene3D" id="3.50.50.60">
    <property type="entry name" value="FAD/NAD(P)-binding domain"/>
    <property type="match status" value="2"/>
</dbReference>